<proteinExistence type="predicted"/>
<name>A0AAV8ZI63_9CUCU</name>
<dbReference type="Proteomes" id="UP001162162">
    <property type="component" value="Unassembled WGS sequence"/>
</dbReference>
<gene>
    <name evidence="6" type="ORF">NQ318_018653</name>
</gene>
<evidence type="ECO:0000256" key="2">
    <source>
        <dbReference type="ARBA" id="ARBA00004496"/>
    </source>
</evidence>
<keyword evidence="7" id="KW-1185">Reference proteome</keyword>
<protein>
    <recommendedName>
        <fullName evidence="5">CDAN1-interacting nuclease 1</fullName>
    </recommendedName>
</protein>
<dbReference type="InterPro" id="IPR029404">
    <property type="entry name" value="CDIN1"/>
</dbReference>
<keyword evidence="4" id="KW-0539">Nucleus</keyword>
<evidence type="ECO:0000256" key="1">
    <source>
        <dbReference type="ARBA" id="ARBA00004123"/>
    </source>
</evidence>
<comment type="caution">
    <text evidence="6">The sequence shown here is derived from an EMBL/GenBank/DDBJ whole genome shotgun (WGS) entry which is preliminary data.</text>
</comment>
<keyword evidence="3" id="KW-0963">Cytoplasm</keyword>
<dbReference type="PANTHER" id="PTHR31661:SF1">
    <property type="entry name" value="CDAN1-INTERACTING NUCLEASE 1"/>
    <property type="match status" value="1"/>
</dbReference>
<evidence type="ECO:0000256" key="5">
    <source>
        <dbReference type="ARBA" id="ARBA00023480"/>
    </source>
</evidence>
<accession>A0AAV8ZI63</accession>
<evidence type="ECO:0000256" key="4">
    <source>
        <dbReference type="ARBA" id="ARBA00023242"/>
    </source>
</evidence>
<dbReference type="AlphaFoldDB" id="A0AAV8ZI63"/>
<comment type="subcellular location">
    <subcellularLocation>
        <location evidence="2">Cytoplasm</location>
    </subcellularLocation>
    <subcellularLocation>
        <location evidence="1">Nucleus</location>
    </subcellularLocation>
</comment>
<reference evidence="6" key="1">
    <citation type="journal article" date="2023" name="Insect Mol. Biol.">
        <title>Genome sequencing provides insights into the evolution of gene families encoding plant cell wall-degrading enzymes in longhorned beetles.</title>
        <authorList>
            <person name="Shin N.R."/>
            <person name="Okamura Y."/>
            <person name="Kirsch R."/>
            <person name="Pauchet Y."/>
        </authorList>
    </citation>
    <scope>NUCLEOTIDE SEQUENCE</scope>
    <source>
        <strain evidence="6">AMC_N1</strain>
    </source>
</reference>
<evidence type="ECO:0000256" key="3">
    <source>
        <dbReference type="ARBA" id="ARBA00022490"/>
    </source>
</evidence>
<dbReference type="Pfam" id="PF14811">
    <property type="entry name" value="TPD"/>
    <property type="match status" value="1"/>
</dbReference>
<evidence type="ECO:0000313" key="7">
    <source>
        <dbReference type="Proteomes" id="UP001162162"/>
    </source>
</evidence>
<dbReference type="PANTHER" id="PTHR31661">
    <property type="entry name" value="SIMILAR TO CDNA SEQUENCE BC052040"/>
    <property type="match status" value="1"/>
</dbReference>
<evidence type="ECO:0000313" key="6">
    <source>
        <dbReference type="EMBL" id="KAJ8963187.1"/>
    </source>
</evidence>
<dbReference type="EMBL" id="JAPWTK010000001">
    <property type="protein sequence ID" value="KAJ8963187.1"/>
    <property type="molecule type" value="Genomic_DNA"/>
</dbReference>
<sequence>MDFHHYKEIVTFIRSHHGLTYDCMKELIKMFPRQSYDTLYSILSHEYQKRMKYNHAKTHINKNKYWDLYQEGVRERDSPGIIVRMSKAFDVAPCLIAKIILTRYFENLGVSEKKSLGQEYEVKLHREAIKLGLAFRDEEHLRKNGYDKTPDCKLDVPVAVDGFIINWIESKALFGSEDAHRDYTKNQYLSYWNRFGPGLVIYWFGYLQTIVEPSDKRFIIRDHLPENITQISTATVSYFGRDEI</sequence>
<dbReference type="GO" id="GO:0005737">
    <property type="term" value="C:cytoplasm"/>
    <property type="evidence" value="ECO:0007669"/>
    <property type="project" value="UniProtKB-SubCell"/>
</dbReference>
<organism evidence="6 7">
    <name type="scientific">Aromia moschata</name>
    <dbReference type="NCBI Taxonomy" id="1265417"/>
    <lineage>
        <taxon>Eukaryota</taxon>
        <taxon>Metazoa</taxon>
        <taxon>Ecdysozoa</taxon>
        <taxon>Arthropoda</taxon>
        <taxon>Hexapoda</taxon>
        <taxon>Insecta</taxon>
        <taxon>Pterygota</taxon>
        <taxon>Neoptera</taxon>
        <taxon>Endopterygota</taxon>
        <taxon>Coleoptera</taxon>
        <taxon>Polyphaga</taxon>
        <taxon>Cucujiformia</taxon>
        <taxon>Chrysomeloidea</taxon>
        <taxon>Cerambycidae</taxon>
        <taxon>Cerambycinae</taxon>
        <taxon>Callichromatini</taxon>
        <taxon>Aromia</taxon>
    </lineage>
</organism>
<dbReference type="GO" id="GO:0005634">
    <property type="term" value="C:nucleus"/>
    <property type="evidence" value="ECO:0007669"/>
    <property type="project" value="UniProtKB-SubCell"/>
</dbReference>